<dbReference type="PANTHER" id="PTHR46187:SF3">
    <property type="entry name" value="ALKALINE CERAMIDASE 3"/>
    <property type="match status" value="1"/>
</dbReference>
<evidence type="ECO:0000313" key="11">
    <source>
        <dbReference type="RefSeq" id="XP_031566587.1"/>
    </source>
</evidence>
<dbReference type="PANTHER" id="PTHR46187">
    <property type="entry name" value="ALKALINE CERAMIDASE 3"/>
    <property type="match status" value="1"/>
</dbReference>
<comment type="similarity">
    <text evidence="2 9">Belongs to the alkaline ceramidase family.</text>
</comment>
<dbReference type="GO" id="GO:0016811">
    <property type="term" value="F:hydrolase activity, acting on carbon-nitrogen (but not peptide) bonds, in linear amides"/>
    <property type="evidence" value="ECO:0007669"/>
    <property type="project" value="InterPro"/>
</dbReference>
<evidence type="ECO:0000256" key="8">
    <source>
        <dbReference type="PIRSR" id="PIRSR608901-2"/>
    </source>
</evidence>
<keyword evidence="6 9" id="KW-0472">Membrane</keyword>
<feature type="transmembrane region" description="Helical" evidence="9">
    <location>
        <begin position="64"/>
        <end position="84"/>
    </location>
</feature>
<keyword evidence="3 9" id="KW-0812">Transmembrane</keyword>
<evidence type="ECO:0000256" key="5">
    <source>
        <dbReference type="ARBA" id="ARBA00022989"/>
    </source>
</evidence>
<evidence type="ECO:0000256" key="4">
    <source>
        <dbReference type="ARBA" id="ARBA00022801"/>
    </source>
</evidence>
<keyword evidence="7" id="KW-0106">Calcium</keyword>
<comment type="subcellular location">
    <subcellularLocation>
        <location evidence="1">Membrane</location>
        <topology evidence="1">Multi-pass membrane protein</topology>
    </subcellularLocation>
</comment>
<comment type="cofactor">
    <cofactor evidence="8">
        <name>Zn(2+)</name>
        <dbReference type="ChEBI" id="CHEBI:29105"/>
    </cofactor>
</comment>
<dbReference type="GO" id="GO:0071602">
    <property type="term" value="P:phytosphingosine biosynthetic process"/>
    <property type="evidence" value="ECO:0007669"/>
    <property type="project" value="TreeGrafter"/>
</dbReference>
<gene>
    <name evidence="11" type="primary">LOC116301640</name>
</gene>
<feature type="binding site" evidence="8">
    <location>
        <position position="217"/>
    </location>
    <ligand>
        <name>Zn(2+)</name>
        <dbReference type="ChEBI" id="CHEBI:29105"/>
        <note>catalytic</note>
    </ligand>
</feature>
<evidence type="ECO:0000313" key="10">
    <source>
        <dbReference type="Proteomes" id="UP000515163"/>
    </source>
</evidence>
<evidence type="ECO:0000256" key="9">
    <source>
        <dbReference type="RuleBase" id="RU364079"/>
    </source>
</evidence>
<proteinExistence type="inferred from homology"/>
<dbReference type="Proteomes" id="UP000515163">
    <property type="component" value="Unplaced"/>
</dbReference>
<evidence type="ECO:0000256" key="7">
    <source>
        <dbReference type="PIRSR" id="PIRSR608901-1"/>
    </source>
</evidence>
<protein>
    <recommendedName>
        <fullName evidence="9">Alkaline ceramidase</fullName>
        <ecNumber evidence="9">3.5.1.-</ecNumber>
    </recommendedName>
</protein>
<feature type="transmembrane region" description="Helical" evidence="9">
    <location>
        <begin position="39"/>
        <end position="57"/>
    </location>
</feature>
<feature type="binding site" evidence="8">
    <location>
        <position position="221"/>
    </location>
    <ligand>
        <name>Zn(2+)</name>
        <dbReference type="ChEBI" id="CHEBI:29105"/>
        <note>catalytic</note>
    </ligand>
</feature>
<keyword evidence="4 9" id="KW-0378">Hydrolase</keyword>
<feature type="transmembrane region" description="Helical" evidence="9">
    <location>
        <begin position="121"/>
        <end position="139"/>
    </location>
</feature>
<dbReference type="EC" id="3.5.1.-" evidence="9"/>
<evidence type="ECO:0000256" key="3">
    <source>
        <dbReference type="ARBA" id="ARBA00022692"/>
    </source>
</evidence>
<dbReference type="GO" id="GO:0005789">
    <property type="term" value="C:endoplasmic reticulum membrane"/>
    <property type="evidence" value="ECO:0007669"/>
    <property type="project" value="TreeGrafter"/>
</dbReference>
<dbReference type="KEGG" id="aten:116301640"/>
<keyword evidence="8" id="KW-0862">Zinc</keyword>
<feature type="binding site" evidence="7">
    <location>
        <position position="20"/>
    </location>
    <ligand>
        <name>Ca(2+)</name>
        <dbReference type="ChEBI" id="CHEBI:29108"/>
    </ligand>
</feature>
<organism evidence="10 11">
    <name type="scientific">Actinia tenebrosa</name>
    <name type="common">Australian red waratah sea anemone</name>
    <dbReference type="NCBI Taxonomy" id="6105"/>
    <lineage>
        <taxon>Eukaryota</taxon>
        <taxon>Metazoa</taxon>
        <taxon>Cnidaria</taxon>
        <taxon>Anthozoa</taxon>
        <taxon>Hexacorallia</taxon>
        <taxon>Actiniaria</taxon>
        <taxon>Actiniidae</taxon>
        <taxon>Actinia</taxon>
    </lineage>
</organism>
<feature type="transmembrane region" description="Helical" evidence="9">
    <location>
        <begin position="218"/>
        <end position="238"/>
    </location>
</feature>
<evidence type="ECO:0000256" key="1">
    <source>
        <dbReference type="ARBA" id="ARBA00004141"/>
    </source>
</evidence>
<keyword evidence="10" id="KW-1185">Reference proteome</keyword>
<dbReference type="GeneID" id="116301640"/>
<accession>A0A6P8IIF6</accession>
<comment type="function">
    <text evidence="9">Hydrolyzes the sphingolipid ceramide into sphingosine and free fatty acid.</text>
</comment>
<name>A0A6P8IIF6_ACTTE</name>
<dbReference type="RefSeq" id="XP_031566587.1">
    <property type="nucleotide sequence ID" value="XM_031710727.1"/>
</dbReference>
<keyword evidence="9" id="KW-0443">Lipid metabolism</keyword>
<feature type="binding site" evidence="7">
    <location>
        <position position="23"/>
    </location>
    <ligand>
        <name>Ca(2+)</name>
        <dbReference type="ChEBI" id="CHEBI:29108"/>
    </ligand>
</feature>
<feature type="binding site" evidence="7">
    <location>
        <position position="25"/>
    </location>
    <ligand>
        <name>Ca(2+)</name>
        <dbReference type="ChEBI" id="CHEBI:29108"/>
    </ligand>
</feature>
<dbReference type="InParanoid" id="A0A6P8IIF6"/>
<dbReference type="InterPro" id="IPR008901">
    <property type="entry name" value="ACER"/>
</dbReference>
<reference evidence="11" key="1">
    <citation type="submission" date="2025-08" db="UniProtKB">
        <authorList>
            <consortium name="RefSeq"/>
        </authorList>
    </citation>
    <scope>IDENTIFICATION</scope>
</reference>
<feature type="transmembrane region" description="Helical" evidence="9">
    <location>
        <begin position="145"/>
        <end position="162"/>
    </location>
</feature>
<dbReference type="OrthoDB" id="187171at2759"/>
<dbReference type="GO" id="GO:0006672">
    <property type="term" value="P:ceramide metabolic process"/>
    <property type="evidence" value="ECO:0007669"/>
    <property type="project" value="InterPro"/>
</dbReference>
<evidence type="ECO:0000256" key="6">
    <source>
        <dbReference type="ARBA" id="ARBA00023136"/>
    </source>
</evidence>
<feature type="binding site" evidence="7">
    <location>
        <position position="34"/>
    </location>
    <ligand>
        <name>Ca(2+)</name>
        <dbReference type="ChEBI" id="CHEBI:29108"/>
    </ligand>
</feature>
<keyword evidence="7" id="KW-0479">Metal-binding</keyword>
<feature type="binding site" evidence="7">
    <location>
        <position position="21"/>
    </location>
    <ligand>
        <name>Ca(2+)</name>
        <dbReference type="ChEBI" id="CHEBI:29108"/>
    </ligand>
</feature>
<feature type="binding site" evidence="8">
    <location>
        <position position="82"/>
    </location>
    <ligand>
        <name>Zn(2+)</name>
        <dbReference type="ChEBI" id="CHEBI:29105"/>
        <note>catalytic</note>
    </ligand>
</feature>
<dbReference type="Pfam" id="PF05875">
    <property type="entry name" value="Ceramidase"/>
    <property type="match status" value="1"/>
</dbReference>
<evidence type="ECO:0000256" key="2">
    <source>
        <dbReference type="ARBA" id="ARBA00009780"/>
    </source>
</evidence>
<feature type="transmembrane region" description="Helical" evidence="9">
    <location>
        <begin position="174"/>
        <end position="191"/>
    </location>
</feature>
<dbReference type="FunCoup" id="A0A6P8IIF6">
    <property type="interactions" value="817"/>
</dbReference>
<dbReference type="AlphaFoldDB" id="A0A6P8IIF6"/>
<sequence length="290" mass="33631">MAPAVQRIYGFWGEPTSTLDWCEENYVVTNFVAEFWNTISNWMMIVPPALGLLLTWQTRNELRFMIAFLSLFMVGIGSLCFHATLLFEMQLLDELPMIYCSCVFLFCIIECASTSGKNHKALVVFLMFISLLISVVYMTIKNPLLFQWAYGILVACVTLQALVKCRKYHCSKKLLAISVISYGTGFILWNIENNFCPSVRYLRDKAFTPFQLFTQLHAVWHLLAGIGSYYHILFSLDLRMRCKRKSPKLMLVWGWLPYIYSSEKTVNNNSECKSVPVSLYQMVYSYSRSW</sequence>
<feature type="transmembrane region" description="Helical" evidence="9">
    <location>
        <begin position="96"/>
        <end position="114"/>
    </location>
</feature>
<dbReference type="GO" id="GO:0046872">
    <property type="term" value="F:metal ion binding"/>
    <property type="evidence" value="ECO:0007669"/>
    <property type="project" value="UniProtKB-KW"/>
</dbReference>
<keyword evidence="5 9" id="KW-1133">Transmembrane helix</keyword>